<dbReference type="PATRIC" id="fig|1359153.3.peg.628"/>
<name>A0A0F3NF11_ANAPH</name>
<evidence type="ECO:0000313" key="2">
    <source>
        <dbReference type="Proteomes" id="UP000033385"/>
    </source>
</evidence>
<reference evidence="1 2" key="1">
    <citation type="submission" date="2015-01" db="EMBL/GenBank/DDBJ databases">
        <title>Genome Sequencing of Rickettsiales.</title>
        <authorList>
            <person name="Daugherty S.C."/>
            <person name="Su Q."/>
            <person name="Abolude K."/>
            <person name="Beier-Sexton M."/>
            <person name="Carlyon J.A."/>
            <person name="Carter R."/>
            <person name="Day N.P."/>
            <person name="Dumler S.J."/>
            <person name="Dyachenko V."/>
            <person name="Godinez A."/>
            <person name="Kurtti T.J."/>
            <person name="Lichay M."/>
            <person name="Mullins K.E."/>
            <person name="Ott S."/>
            <person name="Pappas-Brown V."/>
            <person name="Paris D.H."/>
            <person name="Patel P."/>
            <person name="Richards A.L."/>
            <person name="Sadzewicz L."/>
            <person name="Sears K."/>
            <person name="Seidman D."/>
            <person name="Sengamalay N."/>
            <person name="Stenos J."/>
            <person name="Tallon L.J."/>
            <person name="Vincent G."/>
            <person name="Fraser C.M."/>
            <person name="Munderloh U."/>
            <person name="Dunning-Hotopp J.C."/>
        </authorList>
    </citation>
    <scope>NUCLEOTIDE SEQUENCE [LARGE SCALE GENOMIC DNA]</scope>
    <source>
        <strain evidence="1 2">ApNP</strain>
    </source>
</reference>
<proteinExistence type="predicted"/>
<dbReference type="EMBL" id="LANW01000001">
    <property type="protein sequence ID" value="KJV66653.1"/>
    <property type="molecule type" value="Genomic_DNA"/>
</dbReference>
<comment type="caution">
    <text evidence="1">The sequence shown here is derived from an EMBL/GenBank/DDBJ whole genome shotgun (WGS) entry which is preliminary data.</text>
</comment>
<organism evidence="1 2">
    <name type="scientific">Anaplasma phagocytophilum str. ApNP</name>
    <dbReference type="NCBI Taxonomy" id="1359153"/>
    <lineage>
        <taxon>Bacteria</taxon>
        <taxon>Pseudomonadati</taxon>
        <taxon>Pseudomonadota</taxon>
        <taxon>Alphaproteobacteria</taxon>
        <taxon>Rickettsiales</taxon>
        <taxon>Anaplasmataceae</taxon>
        <taxon>Anaplasma</taxon>
        <taxon>phagocytophilum group</taxon>
    </lineage>
</organism>
<sequence>MRSYLRWSILHMPELAAHARYDFMQVLGNKAMSISGSET</sequence>
<dbReference type="Proteomes" id="UP000033385">
    <property type="component" value="Unassembled WGS sequence"/>
</dbReference>
<accession>A0A0F3NF11</accession>
<dbReference type="AlphaFoldDB" id="A0A0F3NF11"/>
<evidence type="ECO:0000313" key="1">
    <source>
        <dbReference type="EMBL" id="KJV66653.1"/>
    </source>
</evidence>
<gene>
    <name evidence="1" type="ORF">APHNP_0616</name>
</gene>
<protein>
    <submittedName>
        <fullName evidence="1">Uncharacterized protein</fullName>
    </submittedName>
</protein>